<organism evidence="3 4">
    <name type="scientific">Naganishia liquefaciens</name>
    <dbReference type="NCBI Taxonomy" id="104408"/>
    <lineage>
        <taxon>Eukaryota</taxon>
        <taxon>Fungi</taxon>
        <taxon>Dikarya</taxon>
        <taxon>Basidiomycota</taxon>
        <taxon>Agaricomycotina</taxon>
        <taxon>Tremellomycetes</taxon>
        <taxon>Filobasidiales</taxon>
        <taxon>Filobasidiaceae</taxon>
        <taxon>Naganishia</taxon>
    </lineage>
</organism>
<dbReference type="Pfam" id="PF02714">
    <property type="entry name" value="RSN1_7TM"/>
    <property type="match status" value="1"/>
</dbReference>
<dbReference type="GO" id="GO:0005227">
    <property type="term" value="F:calcium-activated cation channel activity"/>
    <property type="evidence" value="ECO:0007669"/>
    <property type="project" value="InterPro"/>
</dbReference>
<dbReference type="GO" id="GO:0005886">
    <property type="term" value="C:plasma membrane"/>
    <property type="evidence" value="ECO:0007669"/>
    <property type="project" value="TreeGrafter"/>
</dbReference>
<keyword evidence="1" id="KW-0812">Transmembrane</keyword>
<feature type="transmembrane region" description="Helical" evidence="1">
    <location>
        <begin position="28"/>
        <end position="51"/>
    </location>
</feature>
<feature type="transmembrane region" description="Helical" evidence="1">
    <location>
        <begin position="79"/>
        <end position="100"/>
    </location>
</feature>
<dbReference type="OrthoDB" id="10599877at2759"/>
<feature type="transmembrane region" description="Helical" evidence="1">
    <location>
        <begin position="424"/>
        <end position="449"/>
    </location>
</feature>
<feature type="transmembrane region" description="Helical" evidence="1">
    <location>
        <begin position="589"/>
        <end position="613"/>
    </location>
</feature>
<accession>A0A8H3TXS9</accession>
<dbReference type="InterPro" id="IPR045122">
    <property type="entry name" value="Csc1-like"/>
</dbReference>
<dbReference type="AlphaFoldDB" id="A0A8H3TXS9"/>
<dbReference type="InterPro" id="IPR003864">
    <property type="entry name" value="CSC1/OSCA1-like_7TM"/>
</dbReference>
<protein>
    <recommendedName>
        <fullName evidence="2">CSC1/OSCA1-like 7TM region domain-containing protein</fullName>
    </recommendedName>
</protein>
<evidence type="ECO:0000256" key="1">
    <source>
        <dbReference type="SAM" id="Phobius"/>
    </source>
</evidence>
<dbReference type="Proteomes" id="UP000620104">
    <property type="component" value="Unassembled WGS sequence"/>
</dbReference>
<feature type="transmembrane region" description="Helical" evidence="1">
    <location>
        <begin position="619"/>
        <end position="639"/>
    </location>
</feature>
<gene>
    <name evidence="3" type="ORF">NliqN6_5471</name>
</gene>
<feature type="transmembrane region" description="Helical" evidence="1">
    <location>
        <begin position="330"/>
        <end position="353"/>
    </location>
</feature>
<keyword evidence="1" id="KW-0472">Membrane</keyword>
<dbReference type="PANTHER" id="PTHR13018">
    <property type="entry name" value="PROBABLE MEMBRANE PROTEIN DUF221-RELATED"/>
    <property type="match status" value="1"/>
</dbReference>
<dbReference type="EMBL" id="BLZA01000035">
    <property type="protein sequence ID" value="GHJ89069.1"/>
    <property type="molecule type" value="Genomic_DNA"/>
</dbReference>
<keyword evidence="4" id="KW-1185">Reference proteome</keyword>
<dbReference type="PANTHER" id="PTHR13018:SF149">
    <property type="entry name" value="DOMAIN PROTEIN, PUTATIVE (AFU_ORTHOLOGUE AFUA_3G11660)-RELATED"/>
    <property type="match status" value="1"/>
</dbReference>
<reference evidence="3" key="1">
    <citation type="submission" date="2020-07" db="EMBL/GenBank/DDBJ databases">
        <title>Draft Genome Sequence of a Deep-Sea Yeast, Naganishia (Cryptococcus) liquefaciens strain N6.</title>
        <authorList>
            <person name="Han Y.W."/>
            <person name="Kajitani R."/>
            <person name="Morimoto H."/>
            <person name="Parhat M."/>
            <person name="Tsubouchi H."/>
            <person name="Bakenova O."/>
            <person name="Ogata M."/>
            <person name="Argunhan B."/>
            <person name="Aoki R."/>
            <person name="Kajiwara S."/>
            <person name="Itoh T."/>
            <person name="Iwasaki H."/>
        </authorList>
    </citation>
    <scope>NUCLEOTIDE SEQUENCE</scope>
    <source>
        <strain evidence="3">N6</strain>
    </source>
</reference>
<feature type="transmembrane region" description="Helical" evidence="1">
    <location>
        <begin position="382"/>
        <end position="404"/>
    </location>
</feature>
<keyword evidence="1" id="KW-1133">Transmembrane helix</keyword>
<evidence type="ECO:0000313" key="4">
    <source>
        <dbReference type="Proteomes" id="UP000620104"/>
    </source>
</evidence>
<evidence type="ECO:0000259" key="2">
    <source>
        <dbReference type="Pfam" id="PF02714"/>
    </source>
</evidence>
<sequence length="724" mass="82057">MSAQDDDQNLLDQYMEKQTSRLTVTDNYIWTIIAVAWLVVPTLWITLYLYAKRGNPALLAPHSIGSFARLTIEHCPEPVLWAPILVALSINVLAHAGLWYQCRNLESLKTTWLNCQGSNVPHLRTLLLYRLKKKRSIGGSKRVFFTEEGLHDLIERSTRGAATIEKITQGQKLGRRGLRNRTSRASRIIKAVRDSNNAMVSFERIVFKAKQLNDKGVLTDSRGENLATAATNYMANALQSELERKQRMEKSHKARGNYVFLTFPSSYEACITFKALRSQGMLSLGTLNDADAKSLYDSRKHVLFAPPKEDILWDDIGATRGESWLKDLRFYLIYVPLILVAAGPLSMMIGAVYNFREIGQYSETLKAWIERNDAVVSNVSTILPPILMAATNALALPLLIEVIVRLKSSVTHSQRNRSLIKLLFAFQVIIQFFVFVLLGPIVQLLYLWINTYVQWNASRATLNTTWGIISRAPQAISSTSNYWLSWLTIQCMTAFLGFLRGAEEWILKYIAIWQGKNTPRDCEKRQAIPFDSPFRYQTFLLQITITLIMIPIAPLCGLISVMLLLLVNAVHQYQIVYVGRDYWEGRGEVWVSLCDSFQVGICLMHLILASIVATRSDSVVKFLVTFMGAPIVGGFRILVLRALYVKMELATPSSETDDEKQRIVKDNYVFQHPALDDSKNPFYTCCYSQRDLQEIGPFYNHLDRTILTRATESGRLTVGKPPAA</sequence>
<evidence type="ECO:0000313" key="3">
    <source>
        <dbReference type="EMBL" id="GHJ89069.1"/>
    </source>
</evidence>
<comment type="caution">
    <text evidence="3">The sequence shown here is derived from an EMBL/GenBank/DDBJ whole genome shotgun (WGS) entry which is preliminary data.</text>
</comment>
<proteinExistence type="predicted"/>
<feature type="domain" description="CSC1/OSCA1-like 7TM region" evidence="2">
    <location>
        <begin position="334"/>
        <end position="610"/>
    </location>
</feature>
<feature type="transmembrane region" description="Helical" evidence="1">
    <location>
        <begin position="539"/>
        <end position="568"/>
    </location>
</feature>
<name>A0A8H3TXS9_9TREE</name>